<sequence length="173" mass="19821">GLDAHADTPVEILHVILLGFVKYLWHDVIIENQIKLNPNKKKELATCLSSIEVEGLGLDSKLAGNTLVEHYGSLTGSDFRKICQVAPFVLKGFVNTECYETWIALSKLILLVWQPEIENLETYLKILTHEIDQFLLCAAKWSIRWFNKPKFHILVHLPEHIRRFGPAMLFATE</sequence>
<protein>
    <submittedName>
        <fullName evidence="1">Uncharacterized protein</fullName>
    </submittedName>
</protein>
<gene>
    <name evidence="1" type="ORF">BDP27DRAFT_1205221</name>
</gene>
<organism evidence="1 2">
    <name type="scientific">Rhodocollybia butyracea</name>
    <dbReference type="NCBI Taxonomy" id="206335"/>
    <lineage>
        <taxon>Eukaryota</taxon>
        <taxon>Fungi</taxon>
        <taxon>Dikarya</taxon>
        <taxon>Basidiomycota</taxon>
        <taxon>Agaricomycotina</taxon>
        <taxon>Agaricomycetes</taxon>
        <taxon>Agaricomycetidae</taxon>
        <taxon>Agaricales</taxon>
        <taxon>Marasmiineae</taxon>
        <taxon>Omphalotaceae</taxon>
        <taxon>Rhodocollybia</taxon>
    </lineage>
</organism>
<dbReference type="PANTHER" id="PTHR31912:SF34">
    <property type="entry name" value="NOTOCHORD-RELATED PROTEIN"/>
    <property type="match status" value="1"/>
</dbReference>
<feature type="non-terminal residue" evidence="1">
    <location>
        <position position="173"/>
    </location>
</feature>
<proteinExistence type="predicted"/>
<dbReference type="Proteomes" id="UP000772434">
    <property type="component" value="Unassembled WGS sequence"/>
</dbReference>
<name>A0A9P5UAY6_9AGAR</name>
<feature type="non-terminal residue" evidence="1">
    <location>
        <position position="1"/>
    </location>
</feature>
<dbReference type="PANTHER" id="PTHR31912">
    <property type="entry name" value="IP13529P"/>
    <property type="match status" value="1"/>
</dbReference>
<dbReference type="AlphaFoldDB" id="A0A9P5UAY6"/>
<accession>A0A9P5UAY6</accession>
<reference evidence="1" key="1">
    <citation type="submission" date="2020-11" db="EMBL/GenBank/DDBJ databases">
        <authorList>
            <consortium name="DOE Joint Genome Institute"/>
            <person name="Ahrendt S."/>
            <person name="Riley R."/>
            <person name="Andreopoulos W."/>
            <person name="Labutti K."/>
            <person name="Pangilinan J."/>
            <person name="Ruiz-Duenas F.J."/>
            <person name="Barrasa J.M."/>
            <person name="Sanchez-Garcia M."/>
            <person name="Camarero S."/>
            <person name="Miyauchi S."/>
            <person name="Serrano A."/>
            <person name="Linde D."/>
            <person name="Babiker R."/>
            <person name="Drula E."/>
            <person name="Ayuso-Fernandez I."/>
            <person name="Pacheco R."/>
            <person name="Padilla G."/>
            <person name="Ferreira P."/>
            <person name="Barriuso J."/>
            <person name="Kellner H."/>
            <person name="Castanera R."/>
            <person name="Alfaro M."/>
            <person name="Ramirez L."/>
            <person name="Pisabarro A.G."/>
            <person name="Kuo A."/>
            <person name="Tritt A."/>
            <person name="Lipzen A."/>
            <person name="He G."/>
            <person name="Yan M."/>
            <person name="Ng V."/>
            <person name="Cullen D."/>
            <person name="Martin F."/>
            <person name="Rosso M.-N."/>
            <person name="Henrissat B."/>
            <person name="Hibbett D."/>
            <person name="Martinez A.T."/>
            <person name="Grigoriev I.V."/>
        </authorList>
    </citation>
    <scope>NUCLEOTIDE SEQUENCE</scope>
    <source>
        <strain evidence="1">AH 40177</strain>
    </source>
</reference>
<dbReference type="EMBL" id="JADNRY010000024">
    <property type="protein sequence ID" value="KAF9072514.1"/>
    <property type="molecule type" value="Genomic_DNA"/>
</dbReference>
<evidence type="ECO:0000313" key="2">
    <source>
        <dbReference type="Proteomes" id="UP000772434"/>
    </source>
</evidence>
<comment type="caution">
    <text evidence="1">The sequence shown here is derived from an EMBL/GenBank/DDBJ whole genome shotgun (WGS) entry which is preliminary data.</text>
</comment>
<keyword evidence="2" id="KW-1185">Reference proteome</keyword>
<dbReference type="OrthoDB" id="2506088at2759"/>
<evidence type="ECO:0000313" key="1">
    <source>
        <dbReference type="EMBL" id="KAF9072514.1"/>
    </source>
</evidence>